<dbReference type="Pfam" id="PF08280">
    <property type="entry name" value="HTH_Mga"/>
    <property type="match status" value="1"/>
</dbReference>
<protein>
    <recommendedName>
        <fullName evidence="7">M protein trans-acting positive regulator</fullName>
    </recommendedName>
</protein>
<dbReference type="PANTHER" id="PTHR30185">
    <property type="entry name" value="CRYPTIC BETA-GLUCOSIDE BGL OPERON ANTITERMINATOR"/>
    <property type="match status" value="1"/>
</dbReference>
<gene>
    <name evidence="5" type="ORF">CLPU_37c00020</name>
</gene>
<keyword evidence="2" id="KW-0804">Transcription</keyword>
<dbReference type="OrthoDB" id="2188960at2"/>
<keyword evidence="1" id="KW-0805">Transcription regulation</keyword>
<evidence type="ECO:0000259" key="3">
    <source>
        <dbReference type="Pfam" id="PF05043"/>
    </source>
</evidence>
<evidence type="ECO:0000313" key="6">
    <source>
        <dbReference type="Proteomes" id="UP000037267"/>
    </source>
</evidence>
<evidence type="ECO:0000256" key="1">
    <source>
        <dbReference type="ARBA" id="ARBA00023015"/>
    </source>
</evidence>
<dbReference type="Proteomes" id="UP000037267">
    <property type="component" value="Unassembled WGS sequence"/>
</dbReference>
<keyword evidence="6" id="KW-1185">Reference proteome</keyword>
<dbReference type="STRING" id="1503.CLPU_37c00020"/>
<dbReference type="Gene3D" id="3.40.50.2300">
    <property type="match status" value="1"/>
</dbReference>
<reference evidence="6" key="1">
    <citation type="submission" date="2015-07" db="EMBL/GenBank/DDBJ databases">
        <title>Draft genome sequence of the purine-degrading Gottschalkia purinilyticum DSM 1384 (formerly Clostridium purinilyticum).</title>
        <authorList>
            <person name="Poehlein A."/>
            <person name="Schiel-Bengelsdorf B."/>
            <person name="Bengelsdorf F.R."/>
            <person name="Daniel R."/>
            <person name="Duerre P."/>
        </authorList>
    </citation>
    <scope>NUCLEOTIDE SEQUENCE [LARGE SCALE GENOMIC DNA]</scope>
    <source>
        <strain evidence="6">DSM 1384</strain>
    </source>
</reference>
<dbReference type="PATRIC" id="fig|1503.3.peg.1846"/>
<evidence type="ECO:0000259" key="4">
    <source>
        <dbReference type="Pfam" id="PF08280"/>
    </source>
</evidence>
<feature type="domain" description="M protein trans-acting positive regulator (MGA) HTH" evidence="4">
    <location>
        <begin position="6"/>
        <end position="55"/>
    </location>
</feature>
<name>A0A0L0W6V4_GOTPU</name>
<feature type="domain" description="Mga helix-turn-helix" evidence="3">
    <location>
        <begin position="77"/>
        <end position="162"/>
    </location>
</feature>
<dbReference type="Pfam" id="PF05043">
    <property type="entry name" value="Mga"/>
    <property type="match status" value="1"/>
</dbReference>
<dbReference type="InterPro" id="IPR050661">
    <property type="entry name" value="BglG_antiterminators"/>
</dbReference>
<proteinExistence type="predicted"/>
<comment type="caution">
    <text evidence="5">The sequence shown here is derived from an EMBL/GenBank/DDBJ whole genome shotgun (WGS) entry which is preliminary data.</text>
</comment>
<dbReference type="PANTHER" id="PTHR30185:SF13">
    <property type="entry name" value="LICABCH OPERON REGULATOR-RELATED"/>
    <property type="match status" value="1"/>
</dbReference>
<accession>A0A0L0W6V4</accession>
<dbReference type="AlphaFoldDB" id="A0A0L0W6V4"/>
<evidence type="ECO:0000313" key="5">
    <source>
        <dbReference type="EMBL" id="KNF06985.1"/>
    </source>
</evidence>
<evidence type="ECO:0008006" key="7">
    <source>
        <dbReference type="Google" id="ProtNLM"/>
    </source>
</evidence>
<dbReference type="RefSeq" id="WP_050379070.1">
    <property type="nucleotide sequence ID" value="NZ_LGSS01000037.1"/>
</dbReference>
<evidence type="ECO:0000256" key="2">
    <source>
        <dbReference type="ARBA" id="ARBA00023163"/>
    </source>
</evidence>
<organism evidence="5 6">
    <name type="scientific">Gottschalkia purinilytica</name>
    <name type="common">Clostridium purinilyticum</name>
    <dbReference type="NCBI Taxonomy" id="1503"/>
    <lineage>
        <taxon>Bacteria</taxon>
        <taxon>Bacillati</taxon>
        <taxon>Bacillota</taxon>
        <taxon>Tissierellia</taxon>
        <taxon>Tissierellales</taxon>
        <taxon>Gottschalkiaceae</taxon>
        <taxon>Gottschalkia</taxon>
    </lineage>
</organism>
<dbReference type="EMBL" id="LGSS01000037">
    <property type="protein sequence ID" value="KNF06985.1"/>
    <property type="molecule type" value="Genomic_DNA"/>
</dbReference>
<sequence>METFLTKSDKTKIQLIYTLLERKKWWKLDELAKQFQVSKKSIKLYLQEFEKVFKNFKGEITLFYDNNQSILLKKTENFPIYNVYLHYYKKSYNFRLINHMFIYPQHRLEDFARCQFTSISTVYRYGKLLIPFFQRFKIKFQPYALKLIAPESAIRSFYYYFYWQSYVNNCWPFEIEKSSISKQLDCFEEIYKITFNPTQRKIFEFWLAIIRWRHISGFPAEVDKEWEEVITMDQYFSLLEKWNQSCKQLSLSDYRELPYEELLYLYQIIYSYGIIDGNPKYENEHAMIHEMNNSVSFQSVCYFAAGVKLLFDYELDLNDPELIFNFVAFHERARQFYGNTDIFFNRLFSKDIHRSNNEIYQTILELRSYLEEKASKETKQIFENWEQLVLNYYFILDYYDLLVPETKEIKILLLSDVHHSYRLWLKHKIIQFFGKAYNMYFFDYEKDIEQVDLVISNYYINCGGKPFLLMRTIPTERNWRTLEKMLFKCVNEV</sequence>
<dbReference type="InterPro" id="IPR013199">
    <property type="entry name" value="HTH_Mga_DNA-bd_dom"/>
</dbReference>
<dbReference type="InterPro" id="IPR007737">
    <property type="entry name" value="Mga_HTH"/>
</dbReference>